<keyword evidence="2" id="KW-1185">Reference proteome</keyword>
<protein>
    <submittedName>
        <fullName evidence="1">(salmon louse) hypothetical protein</fullName>
    </submittedName>
</protein>
<dbReference type="Proteomes" id="UP000675881">
    <property type="component" value="Chromosome 1"/>
</dbReference>
<gene>
    <name evidence="1" type="ORF">LSAA_1005</name>
</gene>
<dbReference type="EMBL" id="HG994580">
    <property type="protein sequence ID" value="CAF2771781.1"/>
    <property type="molecule type" value="Genomic_DNA"/>
</dbReference>
<reference evidence="1" key="1">
    <citation type="submission" date="2021-02" db="EMBL/GenBank/DDBJ databases">
        <authorList>
            <person name="Bekaert M."/>
        </authorList>
    </citation>
    <scope>NUCLEOTIDE SEQUENCE</scope>
    <source>
        <strain evidence="1">IoA-00</strain>
    </source>
</reference>
<organism evidence="1 2">
    <name type="scientific">Lepeophtheirus salmonis</name>
    <name type="common">Salmon louse</name>
    <name type="synonym">Caligus salmonis</name>
    <dbReference type="NCBI Taxonomy" id="72036"/>
    <lineage>
        <taxon>Eukaryota</taxon>
        <taxon>Metazoa</taxon>
        <taxon>Ecdysozoa</taxon>
        <taxon>Arthropoda</taxon>
        <taxon>Crustacea</taxon>
        <taxon>Multicrustacea</taxon>
        <taxon>Hexanauplia</taxon>
        <taxon>Copepoda</taxon>
        <taxon>Siphonostomatoida</taxon>
        <taxon>Caligidae</taxon>
        <taxon>Lepeophtheirus</taxon>
    </lineage>
</organism>
<dbReference type="AlphaFoldDB" id="A0A7R8CD12"/>
<evidence type="ECO:0000313" key="2">
    <source>
        <dbReference type="Proteomes" id="UP000675881"/>
    </source>
</evidence>
<proteinExistence type="predicted"/>
<accession>A0A7R8CD12</accession>
<evidence type="ECO:0000313" key="1">
    <source>
        <dbReference type="EMBL" id="CAF2771781.1"/>
    </source>
</evidence>
<name>A0A7R8CD12_LEPSM</name>
<sequence>MSKTLPPHLSALYNKVKLYKSFFSGIQFESKRWGTIPHCELRARMVQRQFGALKEQHFLSSKANGKRVRLIAEKGNKVVCVFDISKRIFCFKEENCVSLFKMSRQPIPPSRIKKKKPFPPSPTKMIYVPSHPNETRILKIQPHPTHKKRKAPPPPPPRQSPNKHNYYPSISPVPSPRDEIKLGYMMHFSAEESNYGHVNDSNEGSNESHLSFKPCPDNDNVDQVIDQEFECVLKDLSDEEEPLSLDIQSGSITHSLERATTPLISNDKYKISTYTESRFEQPTNNVFSKVKLFESQKLLESSVNRTVPTSINYDSPWQEQGSLQNLPLNVVKDKDRVNKMKKRPPIFHDWEENFKKSNYFGKRNIDKGEHCETRHFFLWFDYCKKVGIYNKDNYELKLPSYSIHRKPLQTTKIIQHDSPQIESAKCALVKDIKRITEGEVFLSQRNKGAASLLSPREISLRCKPISITKLPVPQEEHWVKDIVVEPTYKRIKDSLSPFNSEDGRQNRVKDIADYINKRNREARASICSEKIVISEKSPGLLCEELYSNNLSACEILNSSVVSKKTGRALTRGKSYYKEENQPRIVVSFGNEFSIPSLSSETDLEKLSRQLQVESICSTAIENRRLRETRNWNNFLKEIGDLSFEFDGNDDSSGDILL</sequence>